<dbReference type="InterPro" id="IPR036271">
    <property type="entry name" value="Tet_transcr_reg_TetR-rel_C_sf"/>
</dbReference>
<dbReference type="EMBL" id="CP002116">
    <property type="protein sequence ID" value="ADK79360.1"/>
    <property type="molecule type" value="Genomic_DNA"/>
</dbReference>
<dbReference type="HOGENOM" id="CLU_069356_1_2_12"/>
<dbReference type="Pfam" id="PF17938">
    <property type="entry name" value="TetR_C_29"/>
    <property type="match status" value="1"/>
</dbReference>
<evidence type="ECO:0000313" key="5">
    <source>
        <dbReference type="Proteomes" id="UP000002318"/>
    </source>
</evidence>
<gene>
    <name evidence="4" type="ordered locus">Spirs_0203</name>
</gene>
<dbReference type="InterPro" id="IPR001647">
    <property type="entry name" value="HTH_TetR"/>
</dbReference>
<evidence type="ECO:0000256" key="1">
    <source>
        <dbReference type="ARBA" id="ARBA00023125"/>
    </source>
</evidence>
<dbReference type="STRING" id="573413.Spirs_0203"/>
<reference evidence="4 5" key="1">
    <citation type="journal article" date="2010" name="Stand. Genomic Sci.">
        <title>Complete genome sequence of Spirochaeta smaragdinae type strain (SEBR 4228).</title>
        <authorList>
            <person name="Mavromatis K."/>
            <person name="Yasawong M."/>
            <person name="Chertkov O."/>
            <person name="Lapidus A."/>
            <person name="Lucas S."/>
            <person name="Nolan M."/>
            <person name="Del Rio T.G."/>
            <person name="Tice H."/>
            <person name="Cheng J.F."/>
            <person name="Pitluck S."/>
            <person name="Liolios K."/>
            <person name="Ivanova N."/>
            <person name="Tapia R."/>
            <person name="Han C."/>
            <person name="Bruce D."/>
            <person name="Goodwin L."/>
            <person name="Pati A."/>
            <person name="Chen A."/>
            <person name="Palaniappan K."/>
            <person name="Land M."/>
            <person name="Hauser L."/>
            <person name="Chang Y.J."/>
            <person name="Jeffries C.D."/>
            <person name="Detter J.C."/>
            <person name="Rohde M."/>
            <person name="Brambilla E."/>
            <person name="Spring S."/>
            <person name="Goker M."/>
            <person name="Sikorski J."/>
            <person name="Woyke T."/>
            <person name="Bristow J."/>
            <person name="Eisen J.A."/>
            <person name="Markowitz V."/>
            <person name="Hugenholtz P."/>
            <person name="Klenk H.P."/>
            <person name="Kyrpides N.C."/>
        </authorList>
    </citation>
    <scope>NUCLEOTIDE SEQUENCE [LARGE SCALE GENOMIC DNA]</scope>
    <source>
        <strain evidence="5">DSM 11293 / JCM 15392 / SEBR 4228</strain>
    </source>
</reference>
<dbReference type="InterPro" id="IPR009057">
    <property type="entry name" value="Homeodomain-like_sf"/>
</dbReference>
<keyword evidence="5" id="KW-1185">Reference proteome</keyword>
<feature type="DNA-binding region" description="H-T-H motif" evidence="2">
    <location>
        <begin position="58"/>
        <end position="77"/>
    </location>
</feature>
<dbReference type="PANTHER" id="PTHR30328:SF54">
    <property type="entry name" value="HTH-TYPE TRANSCRIPTIONAL REPRESSOR SCO4008"/>
    <property type="match status" value="1"/>
</dbReference>
<dbReference type="InterPro" id="IPR041474">
    <property type="entry name" value="NicS_C"/>
</dbReference>
<dbReference type="SUPFAM" id="SSF46689">
    <property type="entry name" value="Homeodomain-like"/>
    <property type="match status" value="1"/>
</dbReference>
<dbReference type="SUPFAM" id="SSF48498">
    <property type="entry name" value="Tetracyclin repressor-like, C-terminal domain"/>
    <property type="match status" value="1"/>
</dbReference>
<dbReference type="GO" id="GO:0003677">
    <property type="term" value="F:DNA binding"/>
    <property type="evidence" value="ECO:0007669"/>
    <property type="project" value="UniProtKB-UniRule"/>
</dbReference>
<sequence length="228" mass="26766">MLSGLASKEQYVPVLLFLPMLKFESDGIVMQKRSRDTKERIFKAAVEEFAKSGFHGARVDNIAKKAKSNKERIYAYFGSKEDLFIEVWKRTYMLIIEVDEQFMDLTDEDIPSLTGIILKRYVHFHQEHSEFWKIFVWENMLDGKHTEKVKGFKERPYKHLRRLYARGQELGFFSREVSFETYMFVITAVSFFYASNRCTMSQSLSINLTNNDVVEGMIEEATKMLNGK</sequence>
<accession>E1RA69</accession>
<dbReference type="eggNOG" id="COG1309">
    <property type="taxonomic scope" value="Bacteria"/>
</dbReference>
<name>E1RA69_SEDSS</name>
<dbReference type="PRINTS" id="PR00455">
    <property type="entry name" value="HTHTETR"/>
</dbReference>
<evidence type="ECO:0000259" key="3">
    <source>
        <dbReference type="PROSITE" id="PS50977"/>
    </source>
</evidence>
<feature type="domain" description="HTH tetR-type" evidence="3">
    <location>
        <begin position="35"/>
        <end position="95"/>
    </location>
</feature>
<dbReference type="AlphaFoldDB" id="E1RA69"/>
<dbReference type="Gene3D" id="1.10.357.10">
    <property type="entry name" value="Tetracycline Repressor, domain 2"/>
    <property type="match status" value="1"/>
</dbReference>
<dbReference type="KEGG" id="ssm:Spirs_0203"/>
<dbReference type="PROSITE" id="PS50977">
    <property type="entry name" value="HTH_TETR_2"/>
    <property type="match status" value="1"/>
</dbReference>
<keyword evidence="1 2" id="KW-0238">DNA-binding</keyword>
<dbReference type="InterPro" id="IPR050109">
    <property type="entry name" value="HTH-type_TetR-like_transc_reg"/>
</dbReference>
<evidence type="ECO:0000256" key="2">
    <source>
        <dbReference type="PROSITE-ProRule" id="PRU00335"/>
    </source>
</evidence>
<dbReference type="Pfam" id="PF00440">
    <property type="entry name" value="TetR_N"/>
    <property type="match status" value="1"/>
</dbReference>
<dbReference type="PANTHER" id="PTHR30328">
    <property type="entry name" value="TRANSCRIPTIONAL REPRESSOR"/>
    <property type="match status" value="1"/>
</dbReference>
<dbReference type="Proteomes" id="UP000002318">
    <property type="component" value="Chromosome"/>
</dbReference>
<evidence type="ECO:0000313" key="4">
    <source>
        <dbReference type="EMBL" id="ADK79360.1"/>
    </source>
</evidence>
<organism evidence="4 5">
    <name type="scientific">Sediminispirochaeta smaragdinae (strain DSM 11293 / JCM 15392 / SEBR 4228)</name>
    <name type="common">Spirochaeta smaragdinae</name>
    <dbReference type="NCBI Taxonomy" id="573413"/>
    <lineage>
        <taxon>Bacteria</taxon>
        <taxon>Pseudomonadati</taxon>
        <taxon>Spirochaetota</taxon>
        <taxon>Spirochaetia</taxon>
        <taxon>Spirochaetales</taxon>
        <taxon>Spirochaetaceae</taxon>
        <taxon>Sediminispirochaeta</taxon>
    </lineage>
</organism>
<proteinExistence type="predicted"/>
<protein>
    <submittedName>
        <fullName evidence="4">Transcriptional regulator, TetR family</fullName>
    </submittedName>
</protein>